<dbReference type="SUPFAM" id="SSF46894">
    <property type="entry name" value="C-terminal effector domain of the bipartite response regulators"/>
    <property type="match status" value="1"/>
</dbReference>
<dbReference type="Gene3D" id="3.40.50.2300">
    <property type="match status" value="1"/>
</dbReference>
<dbReference type="RefSeq" id="WP_271915862.1">
    <property type="nucleotide sequence ID" value="NZ_JAQNDO010000001.1"/>
</dbReference>
<keyword evidence="2" id="KW-0238">DNA-binding</keyword>
<protein>
    <submittedName>
        <fullName evidence="6">Response regulator transcription factor</fullName>
    </submittedName>
</protein>
<dbReference type="InterPro" id="IPR058245">
    <property type="entry name" value="NreC/VraR/RcsB-like_REC"/>
</dbReference>
<dbReference type="SMART" id="SM00421">
    <property type="entry name" value="HTH_LUXR"/>
    <property type="match status" value="1"/>
</dbReference>
<dbReference type="PANTHER" id="PTHR43214">
    <property type="entry name" value="TWO-COMPONENT RESPONSE REGULATOR"/>
    <property type="match status" value="1"/>
</dbReference>
<accession>A0ABT5EFQ9</accession>
<evidence type="ECO:0000259" key="5">
    <source>
        <dbReference type="PROSITE" id="PS50110"/>
    </source>
</evidence>
<dbReference type="EMBL" id="JAQNDO010000001">
    <property type="protein sequence ID" value="MDC0740660.1"/>
    <property type="molecule type" value="Genomic_DNA"/>
</dbReference>
<dbReference type="CDD" id="cd06170">
    <property type="entry name" value="LuxR_C_like"/>
    <property type="match status" value="1"/>
</dbReference>
<dbReference type="CDD" id="cd17535">
    <property type="entry name" value="REC_NarL-like"/>
    <property type="match status" value="1"/>
</dbReference>
<sequence length="219" mass="24034">MKDPADIAAKPSGLDKIRVLIADDHITVLEGLAAIISRQPDMEVVAEASNGRQVVELWQQHRPDVALIDIRMPVLDGVAAIEEIRKNDASARLIVLTTFDTDNDLLNAVKAGAKGYLLKDSRREELLDCIRRVHRGETCLPASLVQKLAASLSREALTSREVEVLEYLARGQSNKEISALLGIGETTVKSHLRSIFRKLDVLSRTEAIATASRLGLIKL</sequence>
<evidence type="ECO:0000256" key="2">
    <source>
        <dbReference type="ARBA" id="ARBA00023125"/>
    </source>
</evidence>
<keyword evidence="7" id="KW-1185">Reference proteome</keyword>
<dbReference type="SUPFAM" id="SSF52172">
    <property type="entry name" value="CheY-like"/>
    <property type="match status" value="1"/>
</dbReference>
<feature type="domain" description="HTH luxR-type" evidence="4">
    <location>
        <begin position="150"/>
        <end position="215"/>
    </location>
</feature>
<dbReference type="InterPro" id="IPR001789">
    <property type="entry name" value="Sig_transdc_resp-reg_receiver"/>
</dbReference>
<dbReference type="SMART" id="SM00448">
    <property type="entry name" value="REC"/>
    <property type="match status" value="1"/>
</dbReference>
<evidence type="ECO:0000256" key="3">
    <source>
        <dbReference type="PROSITE-ProRule" id="PRU00169"/>
    </source>
</evidence>
<evidence type="ECO:0000259" key="4">
    <source>
        <dbReference type="PROSITE" id="PS50043"/>
    </source>
</evidence>
<dbReference type="PROSITE" id="PS50043">
    <property type="entry name" value="HTH_LUXR_2"/>
    <property type="match status" value="1"/>
</dbReference>
<dbReference type="PRINTS" id="PR00038">
    <property type="entry name" value="HTHLUXR"/>
</dbReference>
<keyword evidence="1 3" id="KW-0597">Phosphoprotein</keyword>
<feature type="domain" description="Response regulatory" evidence="5">
    <location>
        <begin position="18"/>
        <end position="134"/>
    </location>
</feature>
<organism evidence="6 7">
    <name type="scientific">Polyangium mundeleinium</name>
    <dbReference type="NCBI Taxonomy" id="2995306"/>
    <lineage>
        <taxon>Bacteria</taxon>
        <taxon>Pseudomonadati</taxon>
        <taxon>Myxococcota</taxon>
        <taxon>Polyangia</taxon>
        <taxon>Polyangiales</taxon>
        <taxon>Polyangiaceae</taxon>
        <taxon>Polyangium</taxon>
    </lineage>
</organism>
<name>A0ABT5EFQ9_9BACT</name>
<dbReference type="InterPro" id="IPR000792">
    <property type="entry name" value="Tscrpt_reg_LuxR_C"/>
</dbReference>
<dbReference type="PROSITE" id="PS50110">
    <property type="entry name" value="RESPONSE_REGULATORY"/>
    <property type="match status" value="1"/>
</dbReference>
<dbReference type="Pfam" id="PF00072">
    <property type="entry name" value="Response_reg"/>
    <property type="match status" value="1"/>
</dbReference>
<dbReference type="InterPro" id="IPR011006">
    <property type="entry name" value="CheY-like_superfamily"/>
</dbReference>
<dbReference type="Pfam" id="PF00196">
    <property type="entry name" value="GerE"/>
    <property type="match status" value="1"/>
</dbReference>
<evidence type="ECO:0000313" key="7">
    <source>
        <dbReference type="Proteomes" id="UP001221411"/>
    </source>
</evidence>
<dbReference type="PANTHER" id="PTHR43214:SF43">
    <property type="entry name" value="TWO-COMPONENT RESPONSE REGULATOR"/>
    <property type="match status" value="1"/>
</dbReference>
<evidence type="ECO:0000313" key="6">
    <source>
        <dbReference type="EMBL" id="MDC0740660.1"/>
    </source>
</evidence>
<dbReference type="InterPro" id="IPR016032">
    <property type="entry name" value="Sig_transdc_resp-reg_C-effctor"/>
</dbReference>
<dbReference type="InterPro" id="IPR039420">
    <property type="entry name" value="WalR-like"/>
</dbReference>
<gene>
    <name evidence="6" type="ORF">POL67_04835</name>
</gene>
<comment type="caution">
    <text evidence="6">The sequence shown here is derived from an EMBL/GenBank/DDBJ whole genome shotgun (WGS) entry which is preliminary data.</text>
</comment>
<reference evidence="6 7" key="1">
    <citation type="submission" date="2022-11" db="EMBL/GenBank/DDBJ databases">
        <title>Minimal conservation of predation-associated metabolite biosynthetic gene clusters underscores biosynthetic potential of Myxococcota including descriptions for ten novel species: Archangium lansinium sp. nov., Myxococcus landrumus sp. nov., Nannocystis bai.</title>
        <authorList>
            <person name="Ahearne A."/>
            <person name="Stevens C."/>
            <person name="Dowd S."/>
        </authorList>
    </citation>
    <scope>NUCLEOTIDE SEQUENCE [LARGE SCALE GENOMIC DNA]</scope>
    <source>
        <strain evidence="6 7">RJM3</strain>
    </source>
</reference>
<evidence type="ECO:0000256" key="1">
    <source>
        <dbReference type="ARBA" id="ARBA00022553"/>
    </source>
</evidence>
<dbReference type="PROSITE" id="PS00622">
    <property type="entry name" value="HTH_LUXR_1"/>
    <property type="match status" value="1"/>
</dbReference>
<dbReference type="Proteomes" id="UP001221411">
    <property type="component" value="Unassembled WGS sequence"/>
</dbReference>
<feature type="modified residue" description="4-aspartylphosphate" evidence="3">
    <location>
        <position position="69"/>
    </location>
</feature>
<proteinExistence type="predicted"/>